<dbReference type="InParanoid" id="A0A200R399"/>
<organism evidence="1 2">
    <name type="scientific">Macleaya cordata</name>
    <name type="common">Five-seeded plume-poppy</name>
    <name type="synonym">Bocconia cordata</name>
    <dbReference type="NCBI Taxonomy" id="56857"/>
    <lineage>
        <taxon>Eukaryota</taxon>
        <taxon>Viridiplantae</taxon>
        <taxon>Streptophyta</taxon>
        <taxon>Embryophyta</taxon>
        <taxon>Tracheophyta</taxon>
        <taxon>Spermatophyta</taxon>
        <taxon>Magnoliopsida</taxon>
        <taxon>Ranunculales</taxon>
        <taxon>Papaveraceae</taxon>
        <taxon>Papaveroideae</taxon>
        <taxon>Macleaya</taxon>
    </lineage>
</organism>
<dbReference type="Proteomes" id="UP000195402">
    <property type="component" value="Unassembled WGS sequence"/>
</dbReference>
<sequence length="61" mass="6606">MTAFATIGDGKVLEETEEKRDKSLGMFVQGGKKSGSGTWKGGASKEKKPIMELECFYCGVK</sequence>
<protein>
    <submittedName>
        <fullName evidence="1">Uncharacterized protein</fullName>
    </submittedName>
</protein>
<comment type="caution">
    <text evidence="1">The sequence shown here is derived from an EMBL/GenBank/DDBJ whole genome shotgun (WGS) entry which is preliminary data.</text>
</comment>
<evidence type="ECO:0000313" key="2">
    <source>
        <dbReference type="Proteomes" id="UP000195402"/>
    </source>
</evidence>
<gene>
    <name evidence="1" type="ORF">BVC80_1309g15</name>
</gene>
<accession>A0A200R399</accession>
<reference evidence="1 2" key="1">
    <citation type="journal article" date="2017" name="Mol. Plant">
        <title>The Genome of Medicinal Plant Macleaya cordata Provides New Insights into Benzylisoquinoline Alkaloids Metabolism.</title>
        <authorList>
            <person name="Liu X."/>
            <person name="Liu Y."/>
            <person name="Huang P."/>
            <person name="Ma Y."/>
            <person name="Qing Z."/>
            <person name="Tang Q."/>
            <person name="Cao H."/>
            <person name="Cheng P."/>
            <person name="Zheng Y."/>
            <person name="Yuan Z."/>
            <person name="Zhou Y."/>
            <person name="Liu J."/>
            <person name="Tang Z."/>
            <person name="Zhuo Y."/>
            <person name="Zhang Y."/>
            <person name="Yu L."/>
            <person name="Huang J."/>
            <person name="Yang P."/>
            <person name="Peng Q."/>
            <person name="Zhang J."/>
            <person name="Jiang W."/>
            <person name="Zhang Z."/>
            <person name="Lin K."/>
            <person name="Ro D.K."/>
            <person name="Chen X."/>
            <person name="Xiong X."/>
            <person name="Shang Y."/>
            <person name="Huang S."/>
            <person name="Zeng J."/>
        </authorList>
    </citation>
    <scope>NUCLEOTIDE SEQUENCE [LARGE SCALE GENOMIC DNA]</scope>
    <source>
        <strain evidence="2">cv. BLH2017</strain>
        <tissue evidence="1">Root</tissue>
    </source>
</reference>
<proteinExistence type="predicted"/>
<evidence type="ECO:0000313" key="1">
    <source>
        <dbReference type="EMBL" id="OVA17197.1"/>
    </source>
</evidence>
<dbReference type="AlphaFoldDB" id="A0A200R399"/>
<dbReference type="EMBL" id="MVGT01000441">
    <property type="protein sequence ID" value="OVA17197.1"/>
    <property type="molecule type" value="Genomic_DNA"/>
</dbReference>
<keyword evidence="2" id="KW-1185">Reference proteome</keyword>
<name>A0A200R399_MACCD</name>